<dbReference type="AlphaFoldDB" id="A0AAW2GY42"/>
<dbReference type="EMBL" id="JADYXP020000001">
    <property type="protein sequence ID" value="KAL0132133.1"/>
    <property type="molecule type" value="Genomic_DNA"/>
</dbReference>
<evidence type="ECO:0000313" key="1">
    <source>
        <dbReference type="EMBL" id="KAL0132133.1"/>
    </source>
</evidence>
<name>A0AAW2GY42_9HYME</name>
<sequence length="141" mass="16683">MTHYNSLINVLYNIVCTYIEAYKDEKLQIKIIIPLKNLTRLRNFARQLPLNNYLSRLLRQSLASRGIRCTSPKAFVPLERSQRIKWTMDGGYLQGRRSLKFALLAVERGYLYPPRSRQRDRHEYIDGFGHGEMLIQNTRPR</sequence>
<organism evidence="1 2">
    <name type="scientific">Cardiocondyla obscurior</name>
    <dbReference type="NCBI Taxonomy" id="286306"/>
    <lineage>
        <taxon>Eukaryota</taxon>
        <taxon>Metazoa</taxon>
        <taxon>Ecdysozoa</taxon>
        <taxon>Arthropoda</taxon>
        <taxon>Hexapoda</taxon>
        <taxon>Insecta</taxon>
        <taxon>Pterygota</taxon>
        <taxon>Neoptera</taxon>
        <taxon>Endopterygota</taxon>
        <taxon>Hymenoptera</taxon>
        <taxon>Apocrita</taxon>
        <taxon>Aculeata</taxon>
        <taxon>Formicoidea</taxon>
        <taxon>Formicidae</taxon>
        <taxon>Myrmicinae</taxon>
        <taxon>Cardiocondyla</taxon>
    </lineage>
</organism>
<protein>
    <submittedName>
        <fullName evidence="1">Uncharacterized protein</fullName>
    </submittedName>
</protein>
<proteinExistence type="predicted"/>
<dbReference type="Proteomes" id="UP001430953">
    <property type="component" value="Unassembled WGS sequence"/>
</dbReference>
<reference evidence="1 2" key="1">
    <citation type="submission" date="2023-03" db="EMBL/GenBank/DDBJ databases">
        <title>High recombination rates correlate with genetic variation in Cardiocondyla obscurior ants.</title>
        <authorList>
            <person name="Errbii M."/>
        </authorList>
    </citation>
    <scope>NUCLEOTIDE SEQUENCE [LARGE SCALE GENOMIC DNA]</scope>
    <source>
        <strain evidence="1">Alpha-2009</strain>
        <tissue evidence="1">Whole body</tissue>
    </source>
</reference>
<evidence type="ECO:0000313" key="2">
    <source>
        <dbReference type="Proteomes" id="UP001430953"/>
    </source>
</evidence>
<keyword evidence="2" id="KW-1185">Reference proteome</keyword>
<accession>A0AAW2GY42</accession>
<comment type="caution">
    <text evidence="1">The sequence shown here is derived from an EMBL/GenBank/DDBJ whole genome shotgun (WGS) entry which is preliminary data.</text>
</comment>
<gene>
    <name evidence="1" type="ORF">PUN28_000117</name>
</gene>